<name>A0ACC2MMH6_PERAE</name>
<gene>
    <name evidence="1" type="ORF">MRB53_008446</name>
</gene>
<proteinExistence type="predicted"/>
<evidence type="ECO:0000313" key="1">
    <source>
        <dbReference type="EMBL" id="KAJ8646698.1"/>
    </source>
</evidence>
<dbReference type="EMBL" id="CM056810">
    <property type="protein sequence ID" value="KAJ8646698.1"/>
    <property type="molecule type" value="Genomic_DNA"/>
</dbReference>
<sequence length="123" mass="13359">MAQGIGSAQKWLVIGVTLLFLCDIAQAATYTVGDKGGWSFNLVNWPKGKSFKAGDVLMFKYNPTIHNVVAVNRNGYNGCTTPRGSKVYRTGNDNIKLVKGQNYFICNIVGHCQAGMKISINAV</sequence>
<comment type="caution">
    <text evidence="1">The sequence shown here is derived from an EMBL/GenBank/DDBJ whole genome shotgun (WGS) entry which is preliminary data.</text>
</comment>
<keyword evidence="2" id="KW-1185">Reference proteome</keyword>
<reference evidence="1 2" key="1">
    <citation type="journal article" date="2022" name="Hortic Res">
        <title>A haplotype resolved chromosomal level avocado genome allows analysis of novel avocado genes.</title>
        <authorList>
            <person name="Nath O."/>
            <person name="Fletcher S.J."/>
            <person name="Hayward A."/>
            <person name="Shaw L.M."/>
            <person name="Masouleh A.K."/>
            <person name="Furtado A."/>
            <person name="Henry R.J."/>
            <person name="Mitter N."/>
        </authorList>
    </citation>
    <scope>NUCLEOTIDE SEQUENCE [LARGE SCALE GENOMIC DNA]</scope>
    <source>
        <strain evidence="2">cv. Hass</strain>
    </source>
</reference>
<dbReference type="Proteomes" id="UP001234297">
    <property type="component" value="Chromosome 2"/>
</dbReference>
<evidence type="ECO:0000313" key="2">
    <source>
        <dbReference type="Proteomes" id="UP001234297"/>
    </source>
</evidence>
<protein>
    <submittedName>
        <fullName evidence="1">Uncharacterized protein</fullName>
    </submittedName>
</protein>
<accession>A0ACC2MMH6</accession>
<organism evidence="1 2">
    <name type="scientific">Persea americana</name>
    <name type="common">Avocado</name>
    <dbReference type="NCBI Taxonomy" id="3435"/>
    <lineage>
        <taxon>Eukaryota</taxon>
        <taxon>Viridiplantae</taxon>
        <taxon>Streptophyta</taxon>
        <taxon>Embryophyta</taxon>
        <taxon>Tracheophyta</taxon>
        <taxon>Spermatophyta</taxon>
        <taxon>Magnoliopsida</taxon>
        <taxon>Magnoliidae</taxon>
        <taxon>Laurales</taxon>
        <taxon>Lauraceae</taxon>
        <taxon>Persea</taxon>
    </lineage>
</organism>